<dbReference type="KEGG" id="salq:SYNTR_1098"/>
<accession>A0A6I6DK06</accession>
<dbReference type="GO" id="GO:0016020">
    <property type="term" value="C:membrane"/>
    <property type="evidence" value="ECO:0007669"/>
    <property type="project" value="InterPro"/>
</dbReference>
<evidence type="ECO:0008006" key="5">
    <source>
        <dbReference type="Google" id="ProtNLM"/>
    </source>
</evidence>
<dbReference type="RefSeq" id="WP_320411459.1">
    <property type="nucleotide sequence ID" value="NZ_CP046457.1"/>
</dbReference>
<dbReference type="AlphaFoldDB" id="A0A6I6DK06"/>
<evidence type="ECO:0000313" key="3">
    <source>
        <dbReference type="EMBL" id="QGT99691.1"/>
    </source>
</evidence>
<organism evidence="3 4">
    <name type="scientific">Candidatus Syntrophocurvum alkaliphilum</name>
    <dbReference type="NCBI Taxonomy" id="2293317"/>
    <lineage>
        <taxon>Bacteria</taxon>
        <taxon>Bacillati</taxon>
        <taxon>Bacillota</taxon>
        <taxon>Clostridia</taxon>
        <taxon>Eubacteriales</taxon>
        <taxon>Syntrophomonadaceae</taxon>
        <taxon>Candidatus Syntrophocurvum</taxon>
    </lineage>
</organism>
<proteinExistence type="inferred from homology"/>
<protein>
    <recommendedName>
        <fullName evidence="5">YggT family protein</fullName>
    </recommendedName>
</protein>
<keyword evidence="2" id="KW-0472">Membrane</keyword>
<feature type="transmembrane region" description="Helical" evidence="2">
    <location>
        <begin position="63"/>
        <end position="83"/>
    </location>
</feature>
<reference evidence="4" key="1">
    <citation type="journal article" date="2019" name="Microbiology">
        <title>Complete Genome Sequence of an Uncultured Bacterium of the Candidate Phylum Bipolaricaulota.</title>
        <authorList>
            <person name="Kadnikov V.V."/>
            <person name="Mardanov A.V."/>
            <person name="Beletsky A.V."/>
            <person name="Frank Y.A."/>
            <person name="Karnachuk O.V."/>
            <person name="Ravin N.V."/>
        </authorList>
    </citation>
    <scope>NUCLEOTIDE SEQUENCE [LARGE SCALE GENOMIC DNA]</scope>
</reference>
<dbReference type="InterPro" id="IPR003425">
    <property type="entry name" value="CCB3/YggT"/>
</dbReference>
<dbReference type="PANTHER" id="PTHR33219">
    <property type="entry name" value="YLMG HOMOLOG PROTEIN 2, CHLOROPLASTIC"/>
    <property type="match status" value="1"/>
</dbReference>
<dbReference type="Proteomes" id="UP000426444">
    <property type="component" value="Chromosome"/>
</dbReference>
<gene>
    <name evidence="3" type="ORF">SYNTR_1098</name>
</gene>
<evidence type="ECO:0000256" key="2">
    <source>
        <dbReference type="SAM" id="Phobius"/>
    </source>
</evidence>
<dbReference type="PANTHER" id="PTHR33219:SF14">
    <property type="entry name" value="PROTEIN COFACTOR ASSEMBLY OF COMPLEX C SUBUNIT B CCB3, CHLOROPLASTIC-RELATED"/>
    <property type="match status" value="1"/>
</dbReference>
<sequence length="88" mass="10072">MGQIIALVDIAFNLLIWLIIARAILSFVNHNPYQPIIRFIYDVTEPIMKPFRRLMPTAGGIDFSPIIAILAVQLVRMLVLDILSRIHF</sequence>
<dbReference type="EMBL" id="CP046457">
    <property type="protein sequence ID" value="QGT99691.1"/>
    <property type="molecule type" value="Genomic_DNA"/>
</dbReference>
<comment type="similarity">
    <text evidence="1">Belongs to the YggT family.</text>
</comment>
<name>A0A6I6DK06_9FIRM</name>
<keyword evidence="4" id="KW-1185">Reference proteome</keyword>
<feature type="transmembrane region" description="Helical" evidence="2">
    <location>
        <begin position="7"/>
        <end position="25"/>
    </location>
</feature>
<evidence type="ECO:0000313" key="4">
    <source>
        <dbReference type="Proteomes" id="UP000426444"/>
    </source>
</evidence>
<dbReference type="Pfam" id="PF02325">
    <property type="entry name" value="CCB3_YggT"/>
    <property type="match status" value="1"/>
</dbReference>
<evidence type="ECO:0000256" key="1">
    <source>
        <dbReference type="ARBA" id="ARBA00010894"/>
    </source>
</evidence>
<keyword evidence="2" id="KW-1133">Transmembrane helix</keyword>
<keyword evidence="2" id="KW-0812">Transmembrane</keyword>